<feature type="domain" description="Histidine kinase" evidence="13">
    <location>
        <begin position="219"/>
        <end position="439"/>
    </location>
</feature>
<dbReference type="EC" id="2.7.13.3" evidence="3"/>
<evidence type="ECO:0000256" key="2">
    <source>
        <dbReference type="ARBA" id="ARBA00004651"/>
    </source>
</evidence>
<dbReference type="InterPro" id="IPR005467">
    <property type="entry name" value="His_kinase_dom"/>
</dbReference>
<dbReference type="EMBL" id="JAECVW010000002">
    <property type="protein sequence ID" value="MBH8594585.1"/>
    <property type="molecule type" value="Genomic_DNA"/>
</dbReference>
<dbReference type="SUPFAM" id="SSF55874">
    <property type="entry name" value="ATPase domain of HSP90 chaperone/DNA topoisomerase II/histidine kinase"/>
    <property type="match status" value="1"/>
</dbReference>
<keyword evidence="9" id="KW-0067">ATP-binding</keyword>
<evidence type="ECO:0000313" key="15">
    <source>
        <dbReference type="EMBL" id="MBH8594585.1"/>
    </source>
</evidence>
<dbReference type="GO" id="GO:0005886">
    <property type="term" value="C:plasma membrane"/>
    <property type="evidence" value="ECO:0007669"/>
    <property type="project" value="UniProtKB-SubCell"/>
</dbReference>
<dbReference type="SUPFAM" id="SSF158472">
    <property type="entry name" value="HAMP domain-like"/>
    <property type="match status" value="1"/>
</dbReference>
<feature type="transmembrane region" description="Helical" evidence="12">
    <location>
        <begin position="129"/>
        <end position="151"/>
    </location>
</feature>
<evidence type="ECO:0000259" key="14">
    <source>
        <dbReference type="PROSITE" id="PS50885"/>
    </source>
</evidence>
<keyword evidence="7" id="KW-0547">Nucleotide-binding</keyword>
<evidence type="ECO:0000256" key="4">
    <source>
        <dbReference type="ARBA" id="ARBA00022475"/>
    </source>
</evidence>
<dbReference type="GO" id="GO:0000155">
    <property type="term" value="F:phosphorelay sensor kinase activity"/>
    <property type="evidence" value="ECO:0007669"/>
    <property type="project" value="InterPro"/>
</dbReference>
<dbReference type="Gene3D" id="6.10.340.10">
    <property type="match status" value="1"/>
</dbReference>
<keyword evidence="16" id="KW-1185">Reference proteome</keyword>
<organism evidence="15 16">
    <name type="scientific">Thermoactinomyces intermedius</name>
    <dbReference type="NCBI Taxonomy" id="2024"/>
    <lineage>
        <taxon>Bacteria</taxon>
        <taxon>Bacillati</taxon>
        <taxon>Bacillota</taxon>
        <taxon>Bacilli</taxon>
        <taxon>Bacillales</taxon>
        <taxon>Thermoactinomycetaceae</taxon>
        <taxon>Thermoactinomyces</taxon>
    </lineage>
</organism>
<dbReference type="GO" id="GO:0016036">
    <property type="term" value="P:cellular response to phosphate starvation"/>
    <property type="evidence" value="ECO:0007669"/>
    <property type="project" value="TreeGrafter"/>
</dbReference>
<dbReference type="InterPro" id="IPR003661">
    <property type="entry name" value="HisK_dim/P_dom"/>
</dbReference>
<keyword evidence="5" id="KW-0597">Phosphoprotein</keyword>
<dbReference type="Pfam" id="PF00672">
    <property type="entry name" value="HAMP"/>
    <property type="match status" value="1"/>
</dbReference>
<dbReference type="CDD" id="cd06225">
    <property type="entry name" value="HAMP"/>
    <property type="match status" value="1"/>
</dbReference>
<evidence type="ECO:0000256" key="7">
    <source>
        <dbReference type="ARBA" id="ARBA00022741"/>
    </source>
</evidence>
<evidence type="ECO:0000256" key="8">
    <source>
        <dbReference type="ARBA" id="ARBA00022777"/>
    </source>
</evidence>
<protein>
    <recommendedName>
        <fullName evidence="3">histidine kinase</fullName>
        <ecNumber evidence="3">2.7.13.3</ecNumber>
    </recommendedName>
</protein>
<dbReference type="PANTHER" id="PTHR45453:SF1">
    <property type="entry name" value="PHOSPHATE REGULON SENSOR PROTEIN PHOR"/>
    <property type="match status" value="1"/>
</dbReference>
<dbReference type="Gene3D" id="3.30.565.10">
    <property type="entry name" value="Histidine kinase-like ATPase, C-terminal domain"/>
    <property type="match status" value="1"/>
</dbReference>
<accession>A0A8I1DEE6</accession>
<evidence type="ECO:0000256" key="6">
    <source>
        <dbReference type="ARBA" id="ARBA00022679"/>
    </source>
</evidence>
<comment type="caution">
    <text evidence="15">The sequence shown here is derived from an EMBL/GenBank/DDBJ whole genome shotgun (WGS) entry which is preliminary data.</text>
</comment>
<feature type="domain" description="HAMP" evidence="14">
    <location>
        <begin position="152"/>
        <end position="204"/>
    </location>
</feature>
<dbReference type="PRINTS" id="PR00344">
    <property type="entry name" value="BCTRLSENSOR"/>
</dbReference>
<dbReference type="CDD" id="cd00082">
    <property type="entry name" value="HisKA"/>
    <property type="match status" value="1"/>
</dbReference>
<comment type="subcellular location">
    <subcellularLocation>
        <location evidence="2">Cell membrane</location>
        <topology evidence="2">Multi-pass membrane protein</topology>
    </subcellularLocation>
</comment>
<evidence type="ECO:0000313" key="16">
    <source>
        <dbReference type="Proteomes" id="UP000633619"/>
    </source>
</evidence>
<evidence type="ECO:0000256" key="3">
    <source>
        <dbReference type="ARBA" id="ARBA00012438"/>
    </source>
</evidence>
<dbReference type="SMART" id="SM00388">
    <property type="entry name" value="HisKA"/>
    <property type="match status" value="1"/>
</dbReference>
<dbReference type="AlphaFoldDB" id="A0A8I1DEE6"/>
<dbReference type="Gene3D" id="1.10.287.130">
    <property type="match status" value="1"/>
</dbReference>
<dbReference type="PANTHER" id="PTHR45453">
    <property type="entry name" value="PHOSPHATE REGULON SENSOR PROTEIN PHOR"/>
    <property type="match status" value="1"/>
</dbReference>
<evidence type="ECO:0000256" key="9">
    <source>
        <dbReference type="ARBA" id="ARBA00022840"/>
    </source>
</evidence>
<dbReference type="InterPro" id="IPR036890">
    <property type="entry name" value="HATPase_C_sf"/>
</dbReference>
<dbReference type="Pfam" id="PF02518">
    <property type="entry name" value="HATPase_c"/>
    <property type="match status" value="1"/>
</dbReference>
<keyword evidence="8 15" id="KW-0418">Kinase</keyword>
<dbReference type="Pfam" id="PF00512">
    <property type="entry name" value="HisKA"/>
    <property type="match status" value="1"/>
</dbReference>
<evidence type="ECO:0000256" key="11">
    <source>
        <dbReference type="ARBA" id="ARBA00023136"/>
    </source>
</evidence>
<keyword evidence="10" id="KW-0902">Two-component regulatory system</keyword>
<dbReference type="RefSeq" id="WP_181731818.1">
    <property type="nucleotide sequence ID" value="NZ_JACEIR010000003.1"/>
</dbReference>
<evidence type="ECO:0000256" key="10">
    <source>
        <dbReference type="ARBA" id="ARBA00023012"/>
    </source>
</evidence>
<dbReference type="Proteomes" id="UP000633619">
    <property type="component" value="Unassembled WGS sequence"/>
</dbReference>
<reference evidence="15 16" key="1">
    <citation type="submission" date="2020-12" db="EMBL/GenBank/DDBJ databases">
        <title>WGS of Thermoactinomyces spp.</title>
        <authorList>
            <person name="Cheng K."/>
        </authorList>
    </citation>
    <scope>NUCLEOTIDE SEQUENCE [LARGE SCALE GENOMIC DNA]</scope>
    <source>
        <strain evidence="16">CICC 10671\DSM 43846</strain>
    </source>
</reference>
<dbReference type="SMART" id="SM00304">
    <property type="entry name" value="HAMP"/>
    <property type="match status" value="1"/>
</dbReference>
<dbReference type="InterPro" id="IPR004358">
    <property type="entry name" value="Sig_transdc_His_kin-like_C"/>
</dbReference>
<evidence type="ECO:0000256" key="1">
    <source>
        <dbReference type="ARBA" id="ARBA00000085"/>
    </source>
</evidence>
<keyword evidence="12" id="KW-1133">Transmembrane helix</keyword>
<name>A0A8I1DEE6_THEIN</name>
<keyword evidence="6" id="KW-0808">Transferase</keyword>
<proteinExistence type="predicted"/>
<dbReference type="GO" id="GO:0004721">
    <property type="term" value="F:phosphoprotein phosphatase activity"/>
    <property type="evidence" value="ECO:0007669"/>
    <property type="project" value="TreeGrafter"/>
</dbReference>
<dbReference type="SUPFAM" id="SSF47384">
    <property type="entry name" value="Homodimeric domain of signal transducing histidine kinase"/>
    <property type="match status" value="1"/>
</dbReference>
<evidence type="ECO:0000256" key="5">
    <source>
        <dbReference type="ARBA" id="ARBA00022553"/>
    </source>
</evidence>
<keyword evidence="12" id="KW-0812">Transmembrane</keyword>
<gene>
    <name evidence="15" type="ORF">I8U20_04485</name>
</gene>
<evidence type="ECO:0000259" key="13">
    <source>
        <dbReference type="PROSITE" id="PS50109"/>
    </source>
</evidence>
<dbReference type="GO" id="GO:0005524">
    <property type="term" value="F:ATP binding"/>
    <property type="evidence" value="ECO:0007669"/>
    <property type="project" value="UniProtKB-KW"/>
</dbReference>
<dbReference type="InterPro" id="IPR003660">
    <property type="entry name" value="HAMP_dom"/>
</dbReference>
<dbReference type="InterPro" id="IPR003594">
    <property type="entry name" value="HATPase_dom"/>
</dbReference>
<dbReference type="SMART" id="SM00387">
    <property type="entry name" value="HATPase_c"/>
    <property type="match status" value="1"/>
</dbReference>
<sequence length="441" mass="50101">MKTLRIRQFLFAGLLAMVLLPRLFYTLTDFVLQPVVAHQTESKKALADQMMRDITQHVDEWKNPAWQQAFQNRYASSGIPVFITDPSGHKIFQTGHPHPSPWNSRQMTVIENGKVRGMVHLYLNNHQQVFAVLSAVFAVIATIFLIGWLMGKYVLKPLSGMSVAAKQIAKGNLDFRLPASRLTEVDEVRAAFEKMGDSLRESLNRQAKLEEERRFFISSIAHDLRTPLFVLRGSLWRMEQGLVRSPEKMERYIHVCRQKAEQLERLISDLFAYAKTEFQEPSAAVRGETFDFGDWMEEILDHYRLVAQTKNIEIYVQGQTEKCLVRGDKHLLERAVLNLMDNAFNYTPSGGEICVQWRKEGNQVVFTVADTGPGIPEQDLPHVFEPFYRAEKSRNPKTGGTGLGLTIARRILHAHEGDLVAGNQPGKGAVFTGRLPLHECS</sequence>
<keyword evidence="4" id="KW-1003">Cell membrane</keyword>
<keyword evidence="11 12" id="KW-0472">Membrane</keyword>
<dbReference type="InterPro" id="IPR050351">
    <property type="entry name" value="BphY/WalK/GraS-like"/>
</dbReference>
<dbReference type="CDD" id="cd00075">
    <property type="entry name" value="HATPase"/>
    <property type="match status" value="1"/>
</dbReference>
<dbReference type="PROSITE" id="PS50885">
    <property type="entry name" value="HAMP"/>
    <property type="match status" value="1"/>
</dbReference>
<evidence type="ECO:0000256" key="12">
    <source>
        <dbReference type="SAM" id="Phobius"/>
    </source>
</evidence>
<dbReference type="FunFam" id="3.30.565.10:FF:000006">
    <property type="entry name" value="Sensor histidine kinase WalK"/>
    <property type="match status" value="1"/>
</dbReference>
<comment type="catalytic activity">
    <reaction evidence="1">
        <text>ATP + protein L-histidine = ADP + protein N-phospho-L-histidine.</text>
        <dbReference type="EC" id="2.7.13.3"/>
    </reaction>
</comment>
<dbReference type="InterPro" id="IPR036097">
    <property type="entry name" value="HisK_dim/P_sf"/>
</dbReference>
<dbReference type="PROSITE" id="PS50109">
    <property type="entry name" value="HIS_KIN"/>
    <property type="match status" value="1"/>
</dbReference>